<dbReference type="AlphaFoldDB" id="A0A4C1X2P3"/>
<name>A0A4C1X2P3_EUMVA</name>
<keyword evidence="2" id="KW-1185">Reference proteome</keyword>
<organism evidence="1 2">
    <name type="scientific">Eumeta variegata</name>
    <name type="common">Bagworm moth</name>
    <name type="synonym">Eumeta japonica</name>
    <dbReference type="NCBI Taxonomy" id="151549"/>
    <lineage>
        <taxon>Eukaryota</taxon>
        <taxon>Metazoa</taxon>
        <taxon>Ecdysozoa</taxon>
        <taxon>Arthropoda</taxon>
        <taxon>Hexapoda</taxon>
        <taxon>Insecta</taxon>
        <taxon>Pterygota</taxon>
        <taxon>Neoptera</taxon>
        <taxon>Endopterygota</taxon>
        <taxon>Lepidoptera</taxon>
        <taxon>Glossata</taxon>
        <taxon>Ditrysia</taxon>
        <taxon>Tineoidea</taxon>
        <taxon>Psychidae</taxon>
        <taxon>Oiketicinae</taxon>
        <taxon>Eumeta</taxon>
    </lineage>
</organism>
<reference evidence="1 2" key="1">
    <citation type="journal article" date="2019" name="Commun. Biol.">
        <title>The bagworm genome reveals a unique fibroin gene that provides high tensile strength.</title>
        <authorList>
            <person name="Kono N."/>
            <person name="Nakamura H."/>
            <person name="Ohtoshi R."/>
            <person name="Tomita M."/>
            <person name="Numata K."/>
            <person name="Arakawa K."/>
        </authorList>
    </citation>
    <scope>NUCLEOTIDE SEQUENCE [LARGE SCALE GENOMIC DNA]</scope>
</reference>
<dbReference type="Proteomes" id="UP000299102">
    <property type="component" value="Unassembled WGS sequence"/>
</dbReference>
<accession>A0A4C1X2P3</accession>
<sequence>MAVRPSTYFISKSARPELALGSISEAPPLTTQLRSNLRAMCVVYERVDRSLMVCGAIVPRKYCSLYTAGTTMNS</sequence>
<evidence type="ECO:0000313" key="1">
    <source>
        <dbReference type="EMBL" id="GBP57423.1"/>
    </source>
</evidence>
<comment type="caution">
    <text evidence="1">The sequence shown here is derived from an EMBL/GenBank/DDBJ whole genome shotgun (WGS) entry which is preliminary data.</text>
</comment>
<dbReference type="EMBL" id="BGZK01000716">
    <property type="protein sequence ID" value="GBP57423.1"/>
    <property type="molecule type" value="Genomic_DNA"/>
</dbReference>
<gene>
    <name evidence="1" type="ORF">EVAR_41316_1</name>
</gene>
<proteinExistence type="predicted"/>
<evidence type="ECO:0000313" key="2">
    <source>
        <dbReference type="Proteomes" id="UP000299102"/>
    </source>
</evidence>
<protein>
    <submittedName>
        <fullName evidence="1">Uncharacterized protein</fullName>
    </submittedName>
</protein>